<dbReference type="PANTHER" id="PTHR37299:SF1">
    <property type="entry name" value="STAGE 0 SPORULATION PROTEIN A HOMOLOG"/>
    <property type="match status" value="1"/>
</dbReference>
<dbReference type="InterPro" id="IPR001789">
    <property type="entry name" value="Sig_transdc_resp-reg_receiver"/>
</dbReference>
<feature type="domain" description="HTH LytTR-type" evidence="3">
    <location>
        <begin position="146"/>
        <end position="253"/>
    </location>
</feature>
<dbReference type="Gene3D" id="3.40.50.2300">
    <property type="match status" value="1"/>
</dbReference>
<reference evidence="4 5" key="1">
    <citation type="submission" date="2019-04" db="EMBL/GenBank/DDBJ databases">
        <title>Psychroflexus halotolerans sp. nov., isolated from a marine solar saltern.</title>
        <authorList>
            <person name="Feng X."/>
        </authorList>
    </citation>
    <scope>NUCLEOTIDE SEQUENCE [LARGE SCALE GENOMIC DNA]</scope>
    <source>
        <strain evidence="4 5">WDS2C27</strain>
    </source>
</reference>
<dbReference type="PROSITE" id="PS50110">
    <property type="entry name" value="RESPONSE_REGULATORY"/>
    <property type="match status" value="1"/>
</dbReference>
<dbReference type="GO" id="GO:0003677">
    <property type="term" value="F:DNA binding"/>
    <property type="evidence" value="ECO:0007669"/>
    <property type="project" value="InterPro"/>
</dbReference>
<dbReference type="Pfam" id="PF04397">
    <property type="entry name" value="LytTR"/>
    <property type="match status" value="1"/>
</dbReference>
<feature type="domain" description="Response regulatory" evidence="2">
    <location>
        <begin position="2"/>
        <end position="115"/>
    </location>
</feature>
<evidence type="ECO:0000313" key="4">
    <source>
        <dbReference type="EMBL" id="TKS56874.1"/>
    </source>
</evidence>
<dbReference type="InterPro" id="IPR007492">
    <property type="entry name" value="LytTR_DNA-bd_dom"/>
</dbReference>
<dbReference type="GO" id="GO:0000156">
    <property type="term" value="F:phosphorelay response regulator activity"/>
    <property type="evidence" value="ECO:0007669"/>
    <property type="project" value="InterPro"/>
</dbReference>
<protein>
    <submittedName>
        <fullName evidence="4">Response regulator transcription factor</fullName>
    </submittedName>
</protein>
<feature type="modified residue" description="4-aspartylphosphate" evidence="1">
    <location>
        <position position="55"/>
    </location>
</feature>
<dbReference type="PROSITE" id="PS50930">
    <property type="entry name" value="HTH_LYTTR"/>
    <property type="match status" value="1"/>
</dbReference>
<dbReference type="SMART" id="SM00448">
    <property type="entry name" value="REC"/>
    <property type="match status" value="1"/>
</dbReference>
<sequence length="253" mass="29344">MNILIIEDEDASAKLLSQTLNAVDSEVKIVGICQDKSETEKALKTHPTVDAIFSDIQLADDLSFSILKDIDTRIPIVFVTAYNQYALDAFKHHGIDYILKPYASDDIKQALQKLKTYQTGQALAQNEKLQFLFEDIKTKQTYKKTFLVSFQDRLLPINSRDIVFFYTADDGVYLATNTAKSYKWQESLEQVEKQLNPDDFYRANRQYIIQRQHIEDIRYYFNGRLKIKMKTESPQDIIVSKAKASEFKTWLGR</sequence>
<dbReference type="Proteomes" id="UP000306552">
    <property type="component" value="Unassembled WGS sequence"/>
</dbReference>
<evidence type="ECO:0000256" key="1">
    <source>
        <dbReference type="PROSITE-ProRule" id="PRU00169"/>
    </source>
</evidence>
<dbReference type="AlphaFoldDB" id="A0A4U5TTQ8"/>
<name>A0A4U5TTQ8_9FLAO</name>
<dbReference type="SMART" id="SM00850">
    <property type="entry name" value="LytTR"/>
    <property type="match status" value="1"/>
</dbReference>
<dbReference type="InterPro" id="IPR046947">
    <property type="entry name" value="LytR-like"/>
</dbReference>
<dbReference type="PANTHER" id="PTHR37299">
    <property type="entry name" value="TRANSCRIPTIONAL REGULATOR-RELATED"/>
    <property type="match status" value="1"/>
</dbReference>
<gene>
    <name evidence="4" type="ORF">FCN74_00160</name>
</gene>
<keyword evidence="5" id="KW-1185">Reference proteome</keyword>
<dbReference type="EMBL" id="SWMU01000001">
    <property type="protein sequence ID" value="TKS56874.1"/>
    <property type="molecule type" value="Genomic_DNA"/>
</dbReference>
<dbReference type="OrthoDB" id="2168082at2"/>
<dbReference type="InterPro" id="IPR011006">
    <property type="entry name" value="CheY-like_superfamily"/>
</dbReference>
<evidence type="ECO:0000259" key="3">
    <source>
        <dbReference type="PROSITE" id="PS50930"/>
    </source>
</evidence>
<keyword evidence="1" id="KW-0597">Phosphoprotein</keyword>
<evidence type="ECO:0000259" key="2">
    <source>
        <dbReference type="PROSITE" id="PS50110"/>
    </source>
</evidence>
<dbReference type="Pfam" id="PF00072">
    <property type="entry name" value="Response_reg"/>
    <property type="match status" value="1"/>
</dbReference>
<organism evidence="4 5">
    <name type="scientific">Mesohalobacter halotolerans</name>
    <dbReference type="NCBI Taxonomy" id="1883405"/>
    <lineage>
        <taxon>Bacteria</taxon>
        <taxon>Pseudomonadati</taxon>
        <taxon>Bacteroidota</taxon>
        <taxon>Flavobacteriia</taxon>
        <taxon>Flavobacteriales</taxon>
        <taxon>Flavobacteriaceae</taxon>
        <taxon>Mesohalobacter</taxon>
    </lineage>
</organism>
<evidence type="ECO:0000313" key="5">
    <source>
        <dbReference type="Proteomes" id="UP000306552"/>
    </source>
</evidence>
<dbReference type="SUPFAM" id="SSF52172">
    <property type="entry name" value="CheY-like"/>
    <property type="match status" value="1"/>
</dbReference>
<accession>A0A4U5TTQ8</accession>
<dbReference type="Gene3D" id="2.40.50.1020">
    <property type="entry name" value="LytTr DNA-binding domain"/>
    <property type="match status" value="1"/>
</dbReference>
<dbReference type="RefSeq" id="WP_138930578.1">
    <property type="nucleotide sequence ID" value="NZ_SWMU01000001.1"/>
</dbReference>
<comment type="caution">
    <text evidence="4">The sequence shown here is derived from an EMBL/GenBank/DDBJ whole genome shotgun (WGS) entry which is preliminary data.</text>
</comment>
<proteinExistence type="predicted"/>